<reference evidence="2 3" key="1">
    <citation type="submission" date="2020-07" db="EMBL/GenBank/DDBJ databases">
        <title>Comparative genomics of pyrophilous fungi reveals a link between fire events and developmental genes.</title>
        <authorList>
            <consortium name="DOE Joint Genome Institute"/>
            <person name="Steindorff A.S."/>
            <person name="Carver A."/>
            <person name="Calhoun S."/>
            <person name="Stillman K."/>
            <person name="Liu H."/>
            <person name="Lipzen A."/>
            <person name="Pangilinan J."/>
            <person name="Labutti K."/>
            <person name="Bruns T.D."/>
            <person name="Grigoriev I.V."/>
        </authorList>
    </citation>
    <scope>NUCLEOTIDE SEQUENCE [LARGE SCALE GENOMIC DNA]</scope>
    <source>
        <strain evidence="2 3">CBS 144469</strain>
    </source>
</reference>
<dbReference type="EMBL" id="JACGCI010000225">
    <property type="protein sequence ID" value="KAF6741666.1"/>
    <property type="molecule type" value="Genomic_DNA"/>
</dbReference>
<evidence type="ECO:0008006" key="4">
    <source>
        <dbReference type="Google" id="ProtNLM"/>
    </source>
</evidence>
<sequence length="81" mass="8646">MGELVLTKLLCFHAFGMLASGQAGMRGGSRFSFSRSTFRASCSWCGVGFVRRSASHVKSECISSGLGCAMCQFSQVVARLV</sequence>
<evidence type="ECO:0000313" key="3">
    <source>
        <dbReference type="Proteomes" id="UP000521943"/>
    </source>
</evidence>
<proteinExistence type="predicted"/>
<accession>A0A8H6LUK5</accession>
<evidence type="ECO:0000256" key="1">
    <source>
        <dbReference type="SAM" id="SignalP"/>
    </source>
</evidence>
<dbReference type="AlphaFoldDB" id="A0A8H6LUK5"/>
<keyword evidence="1" id="KW-0732">Signal</keyword>
<feature type="signal peptide" evidence="1">
    <location>
        <begin position="1"/>
        <end position="21"/>
    </location>
</feature>
<name>A0A8H6LUK5_9AGAR</name>
<keyword evidence="3" id="KW-1185">Reference proteome</keyword>
<comment type="caution">
    <text evidence="2">The sequence shown here is derived from an EMBL/GenBank/DDBJ whole genome shotgun (WGS) entry which is preliminary data.</text>
</comment>
<feature type="chain" id="PRO_5034819787" description="Secreted protein" evidence="1">
    <location>
        <begin position="22"/>
        <end position="81"/>
    </location>
</feature>
<evidence type="ECO:0000313" key="2">
    <source>
        <dbReference type="EMBL" id="KAF6741666.1"/>
    </source>
</evidence>
<gene>
    <name evidence="2" type="ORF">DFP72DRAFT_942282</name>
</gene>
<dbReference type="Proteomes" id="UP000521943">
    <property type="component" value="Unassembled WGS sequence"/>
</dbReference>
<organism evidence="2 3">
    <name type="scientific">Ephemerocybe angulata</name>
    <dbReference type="NCBI Taxonomy" id="980116"/>
    <lineage>
        <taxon>Eukaryota</taxon>
        <taxon>Fungi</taxon>
        <taxon>Dikarya</taxon>
        <taxon>Basidiomycota</taxon>
        <taxon>Agaricomycotina</taxon>
        <taxon>Agaricomycetes</taxon>
        <taxon>Agaricomycetidae</taxon>
        <taxon>Agaricales</taxon>
        <taxon>Agaricineae</taxon>
        <taxon>Psathyrellaceae</taxon>
        <taxon>Ephemerocybe</taxon>
    </lineage>
</organism>
<protein>
    <recommendedName>
        <fullName evidence="4">Secreted protein</fullName>
    </recommendedName>
</protein>